<organism evidence="2 3">
    <name type="scientific">Pycnoporus cinnabarinus</name>
    <name type="common">Cinnabar-red polypore</name>
    <name type="synonym">Trametes cinnabarina</name>
    <dbReference type="NCBI Taxonomy" id="5643"/>
    <lineage>
        <taxon>Eukaryota</taxon>
        <taxon>Fungi</taxon>
        <taxon>Dikarya</taxon>
        <taxon>Basidiomycota</taxon>
        <taxon>Agaricomycotina</taxon>
        <taxon>Agaricomycetes</taxon>
        <taxon>Polyporales</taxon>
        <taxon>Polyporaceae</taxon>
        <taxon>Trametes</taxon>
    </lineage>
</organism>
<dbReference type="InterPro" id="IPR029062">
    <property type="entry name" value="Class_I_gatase-like"/>
</dbReference>
<proteinExistence type="predicted"/>
<dbReference type="Proteomes" id="UP000029665">
    <property type="component" value="Unassembled WGS sequence"/>
</dbReference>
<name>A0A060SQ78_PYCCI</name>
<evidence type="ECO:0000313" key="2">
    <source>
        <dbReference type="EMBL" id="CDO76540.1"/>
    </source>
</evidence>
<dbReference type="STRING" id="5643.A0A060SQ78"/>
<dbReference type="PANTHER" id="PTHR12835:SF5">
    <property type="entry name" value="BIOTIN--PROTEIN LIGASE"/>
    <property type="match status" value="1"/>
</dbReference>
<dbReference type="Gene3D" id="3.30.930.10">
    <property type="entry name" value="Bira Bifunctional Protein, Domain 2"/>
    <property type="match status" value="1"/>
</dbReference>
<protein>
    <recommendedName>
        <fullName evidence="1">BPL/LPL catalytic domain-containing protein</fullName>
    </recommendedName>
</protein>
<dbReference type="Pfam" id="PF03099">
    <property type="entry name" value="BPL_LplA_LipB"/>
    <property type="match status" value="1"/>
</dbReference>
<evidence type="ECO:0000259" key="1">
    <source>
        <dbReference type="PROSITE" id="PS51733"/>
    </source>
</evidence>
<sequence length="561" mass="60023">MNVLVYSGPSTSPSSLSHTLSTLRAVLLPNYAVQPVAPQSIAAHPWASTCSLLVIPAFNPVNPSAGPRSGAIPADAASEVQKYVERGGKALVLGSCVRVDANKRLTSLSAGMESVTLVERGLLTLTDGESRLKFAVMPTNEAAEAMAGEPATLTLSDGSTLDGLLRAPGAAVDLRDLPDPGALTELGRYSSGEDPGLVAGVKASVRQGAVTFWSLHLEYSPREEIVASVLDKHSSRTLEDIEKADEGRLRILRETLANLGLSLPPPGSGVARPTPQVLTVAPWRTGVIKSILGSLEVPGLDGAGEKGYELKDSNDTFVLHPASAVSHVLGKHQEERYTSEDPATWNPKHIVVFEEGELPPREFVPRFDLRTYYSALEKARQEQKCPEKYPDLEWGVGEALLYGDVVTSTQTMLDKNMRLLSSLPTPFVSLASSQLTGRGRGGNMWLSPPGCLQFSILLRVPLSDLPAHKIVFVQYLFALAVAEACRDRAVLGAEGAHVRIKWPNDIYAEMPGTGERKKIGGILVNTSFGTGKVELVVGKTPRAVLWVASAETNVEHVQAAV</sequence>
<dbReference type="Gene3D" id="3.40.50.880">
    <property type="match status" value="1"/>
</dbReference>
<dbReference type="GO" id="GO:0005737">
    <property type="term" value="C:cytoplasm"/>
    <property type="evidence" value="ECO:0007669"/>
    <property type="project" value="TreeGrafter"/>
</dbReference>
<gene>
    <name evidence="2" type="ORF">BN946_scf184395.g2</name>
</gene>
<dbReference type="InterPro" id="IPR004143">
    <property type="entry name" value="BPL_LPL_catalytic"/>
</dbReference>
<reference evidence="2" key="1">
    <citation type="submission" date="2014-01" db="EMBL/GenBank/DDBJ databases">
        <title>The genome of the white-rot fungus Pycnoporus cinnabarinus: a basidiomycete model with a versatile arsenal for lignocellulosic biomass breakdown.</title>
        <authorList>
            <person name="Levasseur A."/>
            <person name="Lomascolo A."/>
            <person name="Ruiz-Duenas F.J."/>
            <person name="Uzan E."/>
            <person name="Piumi F."/>
            <person name="Kues U."/>
            <person name="Ram A.F.J."/>
            <person name="Murat C."/>
            <person name="Haon M."/>
            <person name="Benoit I."/>
            <person name="Arfi Y."/>
            <person name="Chevret D."/>
            <person name="Drula E."/>
            <person name="Kwon M.J."/>
            <person name="Gouret P."/>
            <person name="Lesage-Meessen L."/>
            <person name="Lombard V."/>
            <person name="Mariette J."/>
            <person name="Noirot C."/>
            <person name="Park J."/>
            <person name="Patyshakuliyeva A."/>
            <person name="Wieneger R.A.B."/>
            <person name="Wosten H.A.B."/>
            <person name="Martin F."/>
            <person name="Coutinho P.M."/>
            <person name="de Vries R."/>
            <person name="Martinez A.T."/>
            <person name="Klopp C."/>
            <person name="Pontarotti P."/>
            <person name="Henrissat B."/>
            <person name="Record E."/>
        </authorList>
    </citation>
    <scope>NUCLEOTIDE SEQUENCE [LARGE SCALE GENOMIC DNA]</scope>
    <source>
        <strain evidence="2">BRFM137</strain>
    </source>
</reference>
<dbReference type="PROSITE" id="PS51733">
    <property type="entry name" value="BPL_LPL_CATALYTIC"/>
    <property type="match status" value="1"/>
</dbReference>
<comment type="caution">
    <text evidence="2">The sequence shown here is derived from an EMBL/GenBank/DDBJ whole genome shotgun (WGS) entry which is preliminary data.</text>
</comment>
<evidence type="ECO:0000313" key="3">
    <source>
        <dbReference type="Proteomes" id="UP000029665"/>
    </source>
</evidence>
<accession>A0A060SQ78</accession>
<dbReference type="Pfam" id="PF09825">
    <property type="entry name" value="BPL_N"/>
    <property type="match status" value="1"/>
</dbReference>
<dbReference type="AlphaFoldDB" id="A0A060SQ78"/>
<dbReference type="OMA" id="HHAFYSN"/>
<dbReference type="SUPFAM" id="SSF55681">
    <property type="entry name" value="Class II aaRS and biotin synthetases"/>
    <property type="match status" value="1"/>
</dbReference>
<dbReference type="InterPro" id="IPR045864">
    <property type="entry name" value="aa-tRNA-synth_II/BPL/LPL"/>
</dbReference>
<dbReference type="PANTHER" id="PTHR12835">
    <property type="entry name" value="BIOTIN PROTEIN LIGASE"/>
    <property type="match status" value="1"/>
</dbReference>
<dbReference type="InterPro" id="IPR019197">
    <property type="entry name" value="Biotin-prot_ligase_N"/>
</dbReference>
<dbReference type="OrthoDB" id="10250105at2759"/>
<dbReference type="GO" id="GO:0004077">
    <property type="term" value="F:biotin--[biotin carboxyl-carrier protein] ligase activity"/>
    <property type="evidence" value="ECO:0007669"/>
    <property type="project" value="TreeGrafter"/>
</dbReference>
<feature type="domain" description="BPL/LPL catalytic" evidence="1">
    <location>
        <begin position="383"/>
        <end position="561"/>
    </location>
</feature>
<keyword evidence="3" id="KW-1185">Reference proteome</keyword>
<dbReference type="EMBL" id="CCBP010000387">
    <property type="protein sequence ID" value="CDO76540.1"/>
    <property type="molecule type" value="Genomic_DNA"/>
</dbReference>
<dbReference type="HOGENOM" id="CLU_006150_1_1_1"/>